<feature type="compositionally biased region" description="Low complexity" evidence="5">
    <location>
        <begin position="30"/>
        <end position="39"/>
    </location>
</feature>
<dbReference type="PANTHER" id="PTHR34362:SF1">
    <property type="entry name" value="WPP DOMAIN-CONTAINING PROTEIN 1-RELATED"/>
    <property type="match status" value="1"/>
</dbReference>
<feature type="domain" description="WPP" evidence="6">
    <location>
        <begin position="38"/>
        <end position="132"/>
    </location>
</feature>
<dbReference type="Gene3D" id="1.10.246.200">
    <property type="entry name" value="WPP domain"/>
    <property type="match status" value="1"/>
</dbReference>
<accession>A0A9D5CIC5</accession>
<feature type="region of interest" description="Disordered" evidence="5">
    <location>
        <begin position="1"/>
        <end position="51"/>
    </location>
</feature>
<sequence>MAEDSVEPQPQAEVENSPEAPLPSTPPTPTRTSYPSLSLQIWPPSQRTRDAVRSRLVENLSSPSVLTKRYGAFPIDEASSVARRIEEEAFGAASASASADAGSVDEGIEVIQIYSKEISKRMLETVKARAPAPTEGSPIAGDVSPPSAAAAAEEEVSAAESEPPVS</sequence>
<dbReference type="GO" id="GO:0000278">
    <property type="term" value="P:mitotic cell cycle"/>
    <property type="evidence" value="ECO:0007669"/>
    <property type="project" value="InterPro"/>
</dbReference>
<dbReference type="GO" id="GO:0005634">
    <property type="term" value="C:nucleus"/>
    <property type="evidence" value="ECO:0007669"/>
    <property type="project" value="UniProtKB-SubCell"/>
</dbReference>
<dbReference type="InterPro" id="IPR044692">
    <property type="entry name" value="WPP1/2/3"/>
</dbReference>
<dbReference type="AlphaFoldDB" id="A0A9D5CIC5"/>
<evidence type="ECO:0000256" key="4">
    <source>
        <dbReference type="ARBA" id="ARBA00023242"/>
    </source>
</evidence>
<comment type="subcellular location">
    <subcellularLocation>
        <location evidence="2">Cytoplasm</location>
    </subcellularLocation>
    <subcellularLocation>
        <location evidence="1">Nucleus</location>
    </subcellularLocation>
</comment>
<name>A0A9D5CIC5_9LILI</name>
<dbReference type="Proteomes" id="UP001085076">
    <property type="component" value="Miscellaneous, Linkage group lg04"/>
</dbReference>
<dbReference type="PANTHER" id="PTHR34362">
    <property type="entry name" value="WPP DOMAIN-CONTAINING PROTEIN 1-RELATED"/>
    <property type="match status" value="1"/>
</dbReference>
<evidence type="ECO:0000259" key="6">
    <source>
        <dbReference type="Pfam" id="PF13943"/>
    </source>
</evidence>
<dbReference type="Pfam" id="PF13943">
    <property type="entry name" value="WPP"/>
    <property type="match status" value="1"/>
</dbReference>
<evidence type="ECO:0000256" key="5">
    <source>
        <dbReference type="SAM" id="MobiDB-lite"/>
    </source>
</evidence>
<gene>
    <name evidence="7" type="ORF">J5N97_015716</name>
</gene>
<dbReference type="InterPro" id="IPR038214">
    <property type="entry name" value="WPP_sf"/>
</dbReference>
<feature type="region of interest" description="Disordered" evidence="5">
    <location>
        <begin position="129"/>
        <end position="166"/>
    </location>
</feature>
<evidence type="ECO:0000313" key="7">
    <source>
        <dbReference type="EMBL" id="KAJ0973751.1"/>
    </source>
</evidence>
<reference evidence="7" key="2">
    <citation type="journal article" date="2022" name="Hortic Res">
        <title>The genome of Dioscorea zingiberensis sheds light on the biosynthesis, origin and evolution of the medicinally important diosgenin saponins.</title>
        <authorList>
            <person name="Li Y."/>
            <person name="Tan C."/>
            <person name="Li Z."/>
            <person name="Guo J."/>
            <person name="Li S."/>
            <person name="Chen X."/>
            <person name="Wang C."/>
            <person name="Dai X."/>
            <person name="Yang H."/>
            <person name="Song W."/>
            <person name="Hou L."/>
            <person name="Xu J."/>
            <person name="Tong Z."/>
            <person name="Xu A."/>
            <person name="Yuan X."/>
            <person name="Wang W."/>
            <person name="Yang Q."/>
            <person name="Chen L."/>
            <person name="Sun Z."/>
            <person name="Wang K."/>
            <person name="Pan B."/>
            <person name="Chen J."/>
            <person name="Bao Y."/>
            <person name="Liu F."/>
            <person name="Qi X."/>
            <person name="Gang D.R."/>
            <person name="Wen J."/>
            <person name="Li J."/>
        </authorList>
    </citation>
    <scope>NUCLEOTIDE SEQUENCE</scope>
    <source>
        <strain evidence="7">Dzin_1.0</strain>
    </source>
</reference>
<organism evidence="7 8">
    <name type="scientific">Dioscorea zingiberensis</name>
    <dbReference type="NCBI Taxonomy" id="325984"/>
    <lineage>
        <taxon>Eukaryota</taxon>
        <taxon>Viridiplantae</taxon>
        <taxon>Streptophyta</taxon>
        <taxon>Embryophyta</taxon>
        <taxon>Tracheophyta</taxon>
        <taxon>Spermatophyta</taxon>
        <taxon>Magnoliopsida</taxon>
        <taxon>Liliopsida</taxon>
        <taxon>Dioscoreales</taxon>
        <taxon>Dioscoreaceae</taxon>
        <taxon>Dioscorea</taxon>
    </lineage>
</organism>
<reference evidence="7" key="1">
    <citation type="submission" date="2021-03" db="EMBL/GenBank/DDBJ databases">
        <authorList>
            <person name="Li Z."/>
            <person name="Yang C."/>
        </authorList>
    </citation>
    <scope>NUCLEOTIDE SEQUENCE</scope>
    <source>
        <strain evidence="7">Dzin_1.0</strain>
        <tissue evidence="7">Leaf</tissue>
    </source>
</reference>
<keyword evidence="3" id="KW-0963">Cytoplasm</keyword>
<proteinExistence type="predicted"/>
<dbReference type="GO" id="GO:0005737">
    <property type="term" value="C:cytoplasm"/>
    <property type="evidence" value="ECO:0007669"/>
    <property type="project" value="UniProtKB-SubCell"/>
</dbReference>
<evidence type="ECO:0000256" key="2">
    <source>
        <dbReference type="ARBA" id="ARBA00004496"/>
    </source>
</evidence>
<protein>
    <recommendedName>
        <fullName evidence="6">WPP domain-containing protein</fullName>
    </recommendedName>
</protein>
<keyword evidence="8" id="KW-1185">Reference proteome</keyword>
<dbReference type="GO" id="GO:0048527">
    <property type="term" value="P:lateral root development"/>
    <property type="evidence" value="ECO:0007669"/>
    <property type="project" value="InterPro"/>
</dbReference>
<evidence type="ECO:0000256" key="1">
    <source>
        <dbReference type="ARBA" id="ARBA00004123"/>
    </source>
</evidence>
<evidence type="ECO:0000256" key="3">
    <source>
        <dbReference type="ARBA" id="ARBA00022490"/>
    </source>
</evidence>
<dbReference type="OrthoDB" id="1927559at2759"/>
<feature type="compositionally biased region" description="Pro residues" evidence="5">
    <location>
        <begin position="20"/>
        <end position="29"/>
    </location>
</feature>
<comment type="caution">
    <text evidence="7">The sequence shown here is derived from an EMBL/GenBank/DDBJ whole genome shotgun (WGS) entry which is preliminary data.</text>
</comment>
<dbReference type="EMBL" id="JAGGNH010000004">
    <property type="protein sequence ID" value="KAJ0973751.1"/>
    <property type="molecule type" value="Genomic_DNA"/>
</dbReference>
<evidence type="ECO:0000313" key="8">
    <source>
        <dbReference type="Proteomes" id="UP001085076"/>
    </source>
</evidence>
<keyword evidence="4" id="KW-0539">Nucleus</keyword>
<dbReference type="InterPro" id="IPR025265">
    <property type="entry name" value="WPP_dom"/>
</dbReference>